<keyword evidence="3" id="KW-1185">Reference proteome</keyword>
<gene>
    <name evidence="2" type="ORF">M2350_000382</name>
</gene>
<reference evidence="2 3" key="1">
    <citation type="submission" date="2022-08" db="EMBL/GenBank/DDBJ databases">
        <title>Bacterial and archaeal communities from various locations to study Microbial Dark Matter (Phase II).</title>
        <authorList>
            <person name="Stepanauskas R."/>
        </authorList>
    </citation>
    <scope>NUCLEOTIDE SEQUENCE [LARGE SCALE GENOMIC DNA]</scope>
    <source>
        <strain evidence="2 3">PD1</strain>
    </source>
</reference>
<evidence type="ECO:0000256" key="1">
    <source>
        <dbReference type="SAM" id="SignalP"/>
    </source>
</evidence>
<name>A0ABT2EJG0_9BACT</name>
<evidence type="ECO:0000313" key="2">
    <source>
        <dbReference type="EMBL" id="MCS3917985.1"/>
    </source>
</evidence>
<accession>A0ABT2EJG0</accession>
<organism evidence="2 3">
    <name type="scientific">Candidatus Fervidibacter sacchari</name>
    <dbReference type="NCBI Taxonomy" id="1448929"/>
    <lineage>
        <taxon>Bacteria</taxon>
        <taxon>Candidatus Fervidibacterota</taxon>
        <taxon>Candidatus Fervidibacter</taxon>
    </lineage>
</organism>
<keyword evidence="1" id="KW-0732">Signal</keyword>
<dbReference type="EMBL" id="JANUCP010000001">
    <property type="protein sequence ID" value="MCS3917985.1"/>
    <property type="molecule type" value="Genomic_DNA"/>
</dbReference>
<dbReference type="Proteomes" id="UP001204798">
    <property type="component" value="Unassembled WGS sequence"/>
</dbReference>
<comment type="caution">
    <text evidence="2">The sequence shown here is derived from an EMBL/GenBank/DDBJ whole genome shotgun (WGS) entry which is preliminary data.</text>
</comment>
<feature type="chain" id="PRO_5045488584" evidence="1">
    <location>
        <begin position="30"/>
        <end position="123"/>
    </location>
</feature>
<protein>
    <submittedName>
        <fullName evidence="2">Desulfoferrodoxin (Superoxide reductase-like protein)</fullName>
    </submittedName>
</protein>
<dbReference type="RefSeq" id="WP_018196110.1">
    <property type="nucleotide sequence ID" value="NZ_CP130454.1"/>
</dbReference>
<proteinExistence type="predicted"/>
<sequence>MTDKTKRRTLLRRAAKVALIGAMSIKAVGATDETCEPLQVSLPEKIAANEPFALQISVPKVTCGKGETRWIEVWLGREYLGRFEFANPTQNASLNLTLALSHSTTLRVRDFYGRTVVKRLRVR</sequence>
<evidence type="ECO:0000313" key="3">
    <source>
        <dbReference type="Proteomes" id="UP001204798"/>
    </source>
</evidence>
<feature type="signal peptide" evidence="1">
    <location>
        <begin position="1"/>
        <end position="29"/>
    </location>
</feature>